<dbReference type="GO" id="GO:0005634">
    <property type="term" value="C:nucleus"/>
    <property type="evidence" value="ECO:0007669"/>
    <property type="project" value="UniProtKB-SubCell"/>
</dbReference>
<dbReference type="PROSITE" id="PS00854">
    <property type="entry name" value="PROTEASOME_BETA_1"/>
    <property type="match status" value="1"/>
</dbReference>
<dbReference type="InterPro" id="IPR000243">
    <property type="entry name" value="Pept_T1A_subB"/>
</dbReference>
<dbReference type="PANTHER" id="PTHR32194">
    <property type="entry name" value="METALLOPROTEASE TLDD"/>
    <property type="match status" value="1"/>
</dbReference>
<proteinExistence type="inferred from homology"/>
<dbReference type="AlphaFoldDB" id="A0A7S0M728"/>
<organism evidence="9">
    <name type="scientific">Cryptomonas curvata</name>
    <dbReference type="NCBI Taxonomy" id="233186"/>
    <lineage>
        <taxon>Eukaryota</taxon>
        <taxon>Cryptophyceae</taxon>
        <taxon>Cryptomonadales</taxon>
        <taxon>Cryptomonadaceae</taxon>
        <taxon>Cryptomonas</taxon>
    </lineage>
</organism>
<dbReference type="PANTHER" id="PTHR32194:SF0">
    <property type="entry name" value="ATP-DEPENDENT PROTEASE SUBUNIT HSLV"/>
    <property type="match status" value="1"/>
</dbReference>
<protein>
    <recommendedName>
        <fullName evidence="8">Proteasome subunit beta</fullName>
    </recommendedName>
</protein>
<evidence type="ECO:0000256" key="6">
    <source>
        <dbReference type="ARBA" id="ARBA00022942"/>
    </source>
</evidence>
<keyword evidence="4" id="KW-0888">Threonine protease</keyword>
<name>A0A7S0M728_9CRYP</name>
<gene>
    <name evidence="9" type="ORF">CCUR1050_LOCUS8560</name>
</gene>
<dbReference type="InterPro" id="IPR023333">
    <property type="entry name" value="Proteasome_suB-type"/>
</dbReference>
<dbReference type="InterPro" id="IPR001353">
    <property type="entry name" value="Proteasome_sua/b"/>
</dbReference>
<comment type="subcellular location">
    <subcellularLocation>
        <location evidence="8">Cytoplasm</location>
    </subcellularLocation>
    <subcellularLocation>
        <location evidence="8">Nucleus</location>
    </subcellularLocation>
</comment>
<comment type="function">
    <text evidence="8">Component of the proteasome, a multicatalytic proteinase complex which is characterized by its ability to cleave peptides with Arg, Phe, Tyr, Leu, and Glu adjacent to the leaving group at neutral or slightly basic pH. The proteasome has an ATP-dependent proteolytic activity.</text>
</comment>
<comment type="catalytic activity">
    <reaction evidence="1">
        <text>Cleavage of peptide bonds with very broad specificity.</text>
        <dbReference type="EC" id="3.4.25.1"/>
    </reaction>
</comment>
<evidence type="ECO:0000256" key="8">
    <source>
        <dbReference type="RuleBase" id="RU004203"/>
    </source>
</evidence>
<evidence type="ECO:0000256" key="5">
    <source>
        <dbReference type="ARBA" id="ARBA00022801"/>
    </source>
</evidence>
<dbReference type="PROSITE" id="PS51476">
    <property type="entry name" value="PROTEASOME_BETA_2"/>
    <property type="match status" value="1"/>
</dbReference>
<feature type="active site" description="Nucleophile" evidence="7">
    <location>
        <position position="10"/>
    </location>
</feature>
<comment type="subunit">
    <text evidence="8">Component of the proteasome complex.</text>
</comment>
<dbReference type="Gene3D" id="3.60.20.10">
    <property type="entry name" value="Glutamine Phosphoribosylpyrophosphate, subunit 1, domain 1"/>
    <property type="match status" value="1"/>
</dbReference>
<comment type="similarity">
    <text evidence="8">Belongs to the peptidase T1B family.</text>
</comment>
<reference evidence="9" key="1">
    <citation type="submission" date="2021-01" db="EMBL/GenBank/DDBJ databases">
        <authorList>
            <person name="Corre E."/>
            <person name="Pelletier E."/>
            <person name="Niang G."/>
            <person name="Scheremetjew M."/>
            <person name="Finn R."/>
            <person name="Kale V."/>
            <person name="Holt S."/>
            <person name="Cochrane G."/>
            <person name="Meng A."/>
            <person name="Brown T."/>
            <person name="Cohen L."/>
        </authorList>
    </citation>
    <scope>NUCLEOTIDE SEQUENCE</scope>
    <source>
        <strain evidence="9">CCAP979/52</strain>
    </source>
</reference>
<dbReference type="GO" id="GO:0051603">
    <property type="term" value="P:proteolysis involved in protein catabolic process"/>
    <property type="evidence" value="ECO:0007669"/>
    <property type="project" value="InterPro"/>
</dbReference>
<dbReference type="SUPFAM" id="SSF56235">
    <property type="entry name" value="N-terminal nucleophile aminohydrolases (Ntn hydrolases)"/>
    <property type="match status" value="1"/>
</dbReference>
<dbReference type="EMBL" id="HBEZ01015492">
    <property type="protein sequence ID" value="CAD8630881.1"/>
    <property type="molecule type" value="Transcribed_RNA"/>
</dbReference>
<evidence type="ECO:0000313" key="9">
    <source>
        <dbReference type="EMBL" id="CAD8630881.1"/>
    </source>
</evidence>
<keyword evidence="3" id="KW-0645">Protease</keyword>
<keyword evidence="8" id="KW-0539">Nucleus</keyword>
<accession>A0A7S0M728</accession>
<evidence type="ECO:0000256" key="1">
    <source>
        <dbReference type="ARBA" id="ARBA00001198"/>
    </source>
</evidence>
<evidence type="ECO:0000256" key="7">
    <source>
        <dbReference type="PIRSR" id="PIRSR600243-1"/>
    </source>
</evidence>
<evidence type="ECO:0000256" key="3">
    <source>
        <dbReference type="ARBA" id="ARBA00022670"/>
    </source>
</evidence>
<evidence type="ECO:0000256" key="2">
    <source>
        <dbReference type="ARBA" id="ARBA00022490"/>
    </source>
</evidence>
<sequence length="217" mass="24476">MYFVKQSLGTTLIGLRLKDCIILAADSQTSSGNLVTNRVADKISILSKFIVCCRSGAAADTQYMADCLQYEINKHFNETRQQMNIRAAAQILREICYKEKHLNYGFICAGWDHFNGCQIYSINQGGALFKHSFLLAGSGSIYINGFCDANYREEMDYSQSREFIIKAISIAMNRDGSSGGVIKLCTINHNGIKKEIIIPFLKLEKIYFSKKFIDFIL</sequence>
<keyword evidence="5" id="KW-0378">Hydrolase</keyword>
<dbReference type="GO" id="GO:0005737">
    <property type="term" value="C:cytoplasm"/>
    <property type="evidence" value="ECO:0007669"/>
    <property type="project" value="UniProtKB-SubCell"/>
</dbReference>
<dbReference type="Pfam" id="PF00227">
    <property type="entry name" value="Proteasome"/>
    <property type="match status" value="1"/>
</dbReference>
<dbReference type="GO" id="GO:0019774">
    <property type="term" value="C:proteasome core complex, beta-subunit complex"/>
    <property type="evidence" value="ECO:0007669"/>
    <property type="project" value="UniProtKB-ARBA"/>
</dbReference>
<dbReference type="InterPro" id="IPR029055">
    <property type="entry name" value="Ntn_hydrolases_N"/>
</dbReference>
<dbReference type="InterPro" id="IPR016050">
    <property type="entry name" value="Proteasome_bsu_CS"/>
</dbReference>
<dbReference type="GO" id="GO:0004298">
    <property type="term" value="F:threonine-type endopeptidase activity"/>
    <property type="evidence" value="ECO:0007669"/>
    <property type="project" value="UniProtKB-KW"/>
</dbReference>
<keyword evidence="6 8" id="KW-0647">Proteasome</keyword>
<evidence type="ECO:0000256" key="4">
    <source>
        <dbReference type="ARBA" id="ARBA00022698"/>
    </source>
</evidence>
<dbReference type="PRINTS" id="PR00141">
    <property type="entry name" value="PROTEASOME"/>
</dbReference>
<keyword evidence="2 8" id="KW-0963">Cytoplasm</keyword>